<dbReference type="SUPFAM" id="SSF55874">
    <property type="entry name" value="ATPase domain of HSP90 chaperone/DNA topoisomerase II/histidine kinase"/>
    <property type="match status" value="1"/>
</dbReference>
<name>A0A918V8X1_9ACTN</name>
<comment type="caution">
    <text evidence="3">The sequence shown here is derived from an EMBL/GenBank/DDBJ whole genome shotgun (WGS) entry which is preliminary data.</text>
</comment>
<dbReference type="PANTHER" id="PTHR35526:SF3">
    <property type="entry name" value="ANTI-SIGMA-F FACTOR RSBW"/>
    <property type="match status" value="1"/>
</dbReference>
<keyword evidence="1" id="KW-0808">Transferase</keyword>
<keyword evidence="4" id="KW-1185">Reference proteome</keyword>
<dbReference type="InterPro" id="IPR003594">
    <property type="entry name" value="HATPase_dom"/>
</dbReference>
<proteinExistence type="predicted"/>
<reference evidence="3" key="1">
    <citation type="journal article" date="2014" name="Int. J. Syst. Evol. Microbiol.">
        <title>Complete genome sequence of Corynebacterium casei LMG S-19264T (=DSM 44701T), isolated from a smear-ripened cheese.</title>
        <authorList>
            <consortium name="US DOE Joint Genome Institute (JGI-PGF)"/>
            <person name="Walter F."/>
            <person name="Albersmeier A."/>
            <person name="Kalinowski J."/>
            <person name="Ruckert C."/>
        </authorList>
    </citation>
    <scope>NUCLEOTIDE SEQUENCE</scope>
    <source>
        <strain evidence="3">JCM 5016</strain>
    </source>
</reference>
<dbReference type="Proteomes" id="UP000623010">
    <property type="component" value="Unassembled WGS sequence"/>
</dbReference>
<evidence type="ECO:0000313" key="4">
    <source>
        <dbReference type="Proteomes" id="UP000623010"/>
    </source>
</evidence>
<keyword evidence="1" id="KW-0723">Serine/threonine-protein kinase</keyword>
<feature type="domain" description="Histidine kinase/HSP90-like ATPase" evidence="2">
    <location>
        <begin position="3"/>
        <end position="115"/>
    </location>
</feature>
<keyword evidence="1" id="KW-0418">Kinase</keyword>
<dbReference type="InterPro" id="IPR036890">
    <property type="entry name" value="HATPase_C_sf"/>
</dbReference>
<sequence>MTFTAEPEGVAALRKAVRTHLGLWGLHGVVDEAQLCVSELVSNVVTHVGRGTPAGLAVSVDGARLRIEVHDPDVRALPAVVRADAESEGGRGLALVDAVAERWGVQPGPDGKVTWCELATGRAPTDGDADDPRITRADALLGLYTAVRFPLGRTPGRLRQTVMEEGVIDVITDLLRWLDVHGFDAEDVLDRAQTRFEAQVPGNG</sequence>
<reference evidence="3" key="2">
    <citation type="submission" date="2020-09" db="EMBL/GenBank/DDBJ databases">
        <authorList>
            <person name="Sun Q."/>
            <person name="Ohkuma M."/>
        </authorList>
    </citation>
    <scope>NUCLEOTIDE SEQUENCE</scope>
    <source>
        <strain evidence="3">JCM 5016</strain>
    </source>
</reference>
<dbReference type="CDD" id="cd16936">
    <property type="entry name" value="HATPase_RsbW-like"/>
    <property type="match status" value="1"/>
</dbReference>
<gene>
    <name evidence="3" type="ORF">GCM10010389_16770</name>
</gene>
<accession>A0A918V8X1</accession>
<dbReference type="InterPro" id="IPR050267">
    <property type="entry name" value="Anti-sigma-factor_SerPK"/>
</dbReference>
<dbReference type="Gene3D" id="3.30.565.10">
    <property type="entry name" value="Histidine kinase-like ATPase, C-terminal domain"/>
    <property type="match status" value="1"/>
</dbReference>
<organism evidence="3 4">
    <name type="scientific">Streptomyces echinoruber</name>
    <dbReference type="NCBI Taxonomy" id="68898"/>
    <lineage>
        <taxon>Bacteria</taxon>
        <taxon>Bacillati</taxon>
        <taxon>Actinomycetota</taxon>
        <taxon>Actinomycetes</taxon>
        <taxon>Kitasatosporales</taxon>
        <taxon>Streptomycetaceae</taxon>
        <taxon>Streptomyces</taxon>
    </lineage>
</organism>
<dbReference type="PANTHER" id="PTHR35526">
    <property type="entry name" value="ANTI-SIGMA-F FACTOR RSBW-RELATED"/>
    <property type="match status" value="1"/>
</dbReference>
<dbReference type="EMBL" id="BMWH01000004">
    <property type="protein sequence ID" value="GGZ79764.1"/>
    <property type="molecule type" value="Genomic_DNA"/>
</dbReference>
<protein>
    <recommendedName>
        <fullName evidence="2">Histidine kinase/HSP90-like ATPase domain-containing protein</fullName>
    </recommendedName>
</protein>
<dbReference type="AlphaFoldDB" id="A0A918V8X1"/>
<evidence type="ECO:0000313" key="3">
    <source>
        <dbReference type="EMBL" id="GGZ79764.1"/>
    </source>
</evidence>
<evidence type="ECO:0000259" key="2">
    <source>
        <dbReference type="Pfam" id="PF13581"/>
    </source>
</evidence>
<evidence type="ECO:0000256" key="1">
    <source>
        <dbReference type="ARBA" id="ARBA00022527"/>
    </source>
</evidence>
<dbReference type="Pfam" id="PF13581">
    <property type="entry name" value="HATPase_c_2"/>
    <property type="match status" value="1"/>
</dbReference>
<dbReference type="GO" id="GO:0004674">
    <property type="term" value="F:protein serine/threonine kinase activity"/>
    <property type="evidence" value="ECO:0007669"/>
    <property type="project" value="UniProtKB-KW"/>
</dbReference>